<evidence type="ECO:0000256" key="1">
    <source>
        <dbReference type="SAM" id="MobiDB-lite"/>
    </source>
</evidence>
<feature type="compositionally biased region" description="Low complexity" evidence="1">
    <location>
        <begin position="120"/>
        <end position="133"/>
    </location>
</feature>
<feature type="region of interest" description="Disordered" evidence="1">
    <location>
        <begin position="69"/>
        <end position="88"/>
    </location>
</feature>
<feature type="region of interest" description="Disordered" evidence="1">
    <location>
        <begin position="93"/>
        <end position="171"/>
    </location>
</feature>
<dbReference type="EMBL" id="HBUE01210502">
    <property type="protein sequence ID" value="CAG6534286.1"/>
    <property type="molecule type" value="Transcribed_RNA"/>
</dbReference>
<sequence length="171" mass="18176">MIITRGVEKIRSSEKWRVSHDQLHLGIVRLNADLLDAAVAGQPRRLVARVLDAERVGAAGRFGLLQAGPERRGRRADRARARHRRQRGVHRLDATRGHGGGAAAGVRPAGRIRHGDANSTAAATPPVVPVAGVDDGGRCGPSAAGDRNRRQHRGISAGSPGQDEIQHGRHG</sequence>
<organism evidence="2">
    <name type="scientific">Culex pipiens</name>
    <name type="common">House mosquito</name>
    <dbReference type="NCBI Taxonomy" id="7175"/>
    <lineage>
        <taxon>Eukaryota</taxon>
        <taxon>Metazoa</taxon>
        <taxon>Ecdysozoa</taxon>
        <taxon>Arthropoda</taxon>
        <taxon>Hexapoda</taxon>
        <taxon>Insecta</taxon>
        <taxon>Pterygota</taxon>
        <taxon>Neoptera</taxon>
        <taxon>Endopterygota</taxon>
        <taxon>Diptera</taxon>
        <taxon>Nematocera</taxon>
        <taxon>Culicoidea</taxon>
        <taxon>Culicidae</taxon>
        <taxon>Culicinae</taxon>
        <taxon>Culicini</taxon>
        <taxon>Culex</taxon>
        <taxon>Culex</taxon>
    </lineage>
</organism>
<dbReference type="EMBL" id="HBUE01316906">
    <property type="protein sequence ID" value="CAG6586187.1"/>
    <property type="molecule type" value="Transcribed_RNA"/>
</dbReference>
<name>A0A8D8KEA6_CULPI</name>
<protein>
    <submittedName>
        <fullName evidence="2">(northern house mosquito) hypothetical protein</fullName>
    </submittedName>
</protein>
<feature type="compositionally biased region" description="Basic residues" evidence="1">
    <location>
        <begin position="72"/>
        <end position="88"/>
    </location>
</feature>
<dbReference type="EMBL" id="HBUE01053128">
    <property type="protein sequence ID" value="CAG6465317.1"/>
    <property type="molecule type" value="Transcribed_RNA"/>
</dbReference>
<reference evidence="2" key="1">
    <citation type="submission" date="2021-05" db="EMBL/GenBank/DDBJ databases">
        <authorList>
            <person name="Alioto T."/>
            <person name="Alioto T."/>
            <person name="Gomez Garrido J."/>
        </authorList>
    </citation>
    <scope>NUCLEOTIDE SEQUENCE</scope>
</reference>
<evidence type="ECO:0000313" key="2">
    <source>
        <dbReference type="EMBL" id="CAG6586187.1"/>
    </source>
</evidence>
<dbReference type="AlphaFoldDB" id="A0A8D8KEA6"/>
<accession>A0A8D8KEA6</accession>
<proteinExistence type="predicted"/>